<organism evidence="3 4">
    <name type="scientific">Pleurodeles waltl</name>
    <name type="common">Iberian ribbed newt</name>
    <dbReference type="NCBI Taxonomy" id="8319"/>
    <lineage>
        <taxon>Eukaryota</taxon>
        <taxon>Metazoa</taxon>
        <taxon>Chordata</taxon>
        <taxon>Craniata</taxon>
        <taxon>Vertebrata</taxon>
        <taxon>Euteleostomi</taxon>
        <taxon>Amphibia</taxon>
        <taxon>Batrachia</taxon>
        <taxon>Caudata</taxon>
        <taxon>Salamandroidea</taxon>
        <taxon>Salamandridae</taxon>
        <taxon>Pleurodelinae</taxon>
        <taxon>Pleurodeles</taxon>
    </lineage>
</organism>
<accession>A0AAV7R517</accession>
<protein>
    <submittedName>
        <fullName evidence="3">Uncharacterized protein</fullName>
    </submittedName>
</protein>
<reference evidence="3" key="1">
    <citation type="journal article" date="2022" name="bioRxiv">
        <title>Sequencing and chromosome-scale assembly of the giantPleurodeles waltlgenome.</title>
        <authorList>
            <person name="Brown T."/>
            <person name="Elewa A."/>
            <person name="Iarovenko S."/>
            <person name="Subramanian E."/>
            <person name="Araus A.J."/>
            <person name="Petzold A."/>
            <person name="Susuki M."/>
            <person name="Suzuki K.-i.T."/>
            <person name="Hayashi T."/>
            <person name="Toyoda A."/>
            <person name="Oliveira C."/>
            <person name="Osipova E."/>
            <person name="Leigh N.D."/>
            <person name="Simon A."/>
            <person name="Yun M.H."/>
        </authorList>
    </citation>
    <scope>NUCLEOTIDE SEQUENCE</scope>
    <source>
        <strain evidence="3">20211129_DDA</strain>
        <tissue evidence="3">Liver</tissue>
    </source>
</reference>
<keyword evidence="4" id="KW-1185">Reference proteome</keyword>
<evidence type="ECO:0000256" key="2">
    <source>
        <dbReference type="SAM" id="MobiDB-lite"/>
    </source>
</evidence>
<feature type="coiled-coil region" evidence="1">
    <location>
        <begin position="65"/>
        <end position="99"/>
    </location>
</feature>
<evidence type="ECO:0000256" key="1">
    <source>
        <dbReference type="SAM" id="Coils"/>
    </source>
</evidence>
<comment type="caution">
    <text evidence="3">The sequence shown here is derived from an EMBL/GenBank/DDBJ whole genome shotgun (WGS) entry which is preliminary data.</text>
</comment>
<sequence length="116" mass="12879">MVRNKGRPLLQANKMDKYAVLKPTGGTVVPEDAEGGQEKDRCPADEPSLNLKKVTEKVTNAEMDTARLQSTSKSLEDQVQFLTAEHEKIMARLEDQEGRARRNNIRVVGDLEGTKG</sequence>
<proteinExistence type="predicted"/>
<dbReference type="EMBL" id="JANPWB010000010">
    <property type="protein sequence ID" value="KAJ1145730.1"/>
    <property type="molecule type" value="Genomic_DNA"/>
</dbReference>
<dbReference type="AlphaFoldDB" id="A0AAV7R517"/>
<gene>
    <name evidence="3" type="ORF">NDU88_012014</name>
</gene>
<keyword evidence="1" id="KW-0175">Coiled coil</keyword>
<evidence type="ECO:0000313" key="3">
    <source>
        <dbReference type="EMBL" id="KAJ1145730.1"/>
    </source>
</evidence>
<evidence type="ECO:0000313" key="4">
    <source>
        <dbReference type="Proteomes" id="UP001066276"/>
    </source>
</evidence>
<dbReference type="Proteomes" id="UP001066276">
    <property type="component" value="Chromosome 6"/>
</dbReference>
<name>A0AAV7R517_PLEWA</name>
<feature type="region of interest" description="Disordered" evidence="2">
    <location>
        <begin position="21"/>
        <end position="46"/>
    </location>
</feature>